<evidence type="ECO:0000313" key="4">
    <source>
        <dbReference type="Proteomes" id="UP000253507"/>
    </source>
</evidence>
<dbReference type="GO" id="GO:0016226">
    <property type="term" value="P:iron-sulfur cluster assembly"/>
    <property type="evidence" value="ECO:0007669"/>
    <property type="project" value="InterPro"/>
</dbReference>
<comment type="caution">
    <text evidence="3">The sequence shown here is derived from an EMBL/GenBank/DDBJ whole genome shotgun (WGS) entry which is preliminary data.</text>
</comment>
<comment type="function">
    <text evidence="1">May be involved in the formation or repair of [Fe-S] clusters present in iron-sulfur proteins.</text>
</comment>
<sequence>MAEDQEPATAEDRAAVSAHRLADADVEARLARLDELLERVEGVAGPTAEAALEAVRGLTQVYGEALARVRDLAGPQLTGALTGDRLLHHLLVLHQLHPHPVERRVADAVEGVRAVLAQRGADVELVGVEAGVASVRVTAKGCGSSASAVEEAVRETLLAAAPELTAVQRVASAPAPAFVPLTDMLPTAAPAAGAT</sequence>
<protein>
    <submittedName>
        <fullName evidence="3">NifU family protein</fullName>
    </submittedName>
</protein>
<dbReference type="GO" id="GO:0051536">
    <property type="term" value="F:iron-sulfur cluster binding"/>
    <property type="evidence" value="ECO:0007669"/>
    <property type="project" value="InterPro"/>
</dbReference>
<dbReference type="RefSeq" id="WP_114017800.1">
    <property type="nucleotide sequence ID" value="NZ_QOIM01000041.1"/>
</dbReference>
<reference evidence="3 4" key="1">
    <citation type="submission" date="2018-06" db="EMBL/GenBank/DDBJ databases">
        <title>Streptomyces reniochalinae sp. nov. and Streptomyces diacarnus sp. nov. from marine sponges.</title>
        <authorList>
            <person name="Li L."/>
        </authorList>
    </citation>
    <scope>NUCLEOTIDE SEQUENCE [LARGE SCALE GENOMIC DNA]</scope>
    <source>
        <strain evidence="3 4">LHW50302</strain>
    </source>
</reference>
<accession>A0A367EBB9</accession>
<evidence type="ECO:0000313" key="3">
    <source>
        <dbReference type="EMBL" id="RCG15273.1"/>
    </source>
</evidence>
<dbReference type="Gene3D" id="3.30.300.130">
    <property type="entry name" value="Fe-S cluster assembly (FSCA)"/>
    <property type="match status" value="1"/>
</dbReference>
<dbReference type="EMBL" id="QOIM01000041">
    <property type="protein sequence ID" value="RCG15273.1"/>
    <property type="molecule type" value="Genomic_DNA"/>
</dbReference>
<organism evidence="3 4">
    <name type="scientific">Streptomyces reniochalinae</name>
    <dbReference type="NCBI Taxonomy" id="2250578"/>
    <lineage>
        <taxon>Bacteria</taxon>
        <taxon>Bacillati</taxon>
        <taxon>Actinomycetota</taxon>
        <taxon>Actinomycetes</taxon>
        <taxon>Kitasatosporales</taxon>
        <taxon>Streptomycetaceae</taxon>
        <taxon>Streptomyces</taxon>
    </lineage>
</organism>
<feature type="domain" description="NIF system FeS cluster assembly NifU C-terminal" evidence="2">
    <location>
        <begin position="105"/>
        <end position="168"/>
    </location>
</feature>
<dbReference type="InterPro" id="IPR034904">
    <property type="entry name" value="FSCA_dom_sf"/>
</dbReference>
<dbReference type="InterPro" id="IPR001075">
    <property type="entry name" value="NIF_FeS_clus_asmbl_NifU_C"/>
</dbReference>
<evidence type="ECO:0000256" key="1">
    <source>
        <dbReference type="ARBA" id="ARBA00049958"/>
    </source>
</evidence>
<dbReference type="OrthoDB" id="4320373at2"/>
<dbReference type="Pfam" id="PF01106">
    <property type="entry name" value="NifU"/>
    <property type="match status" value="1"/>
</dbReference>
<proteinExistence type="predicted"/>
<dbReference type="SUPFAM" id="SSF117916">
    <property type="entry name" value="Fe-S cluster assembly (FSCA) domain-like"/>
    <property type="match status" value="1"/>
</dbReference>
<gene>
    <name evidence="3" type="ORF">DQ392_24070</name>
</gene>
<keyword evidence="4" id="KW-1185">Reference proteome</keyword>
<evidence type="ECO:0000259" key="2">
    <source>
        <dbReference type="Pfam" id="PF01106"/>
    </source>
</evidence>
<name>A0A367EBB9_9ACTN</name>
<dbReference type="GO" id="GO:0005506">
    <property type="term" value="F:iron ion binding"/>
    <property type="evidence" value="ECO:0007669"/>
    <property type="project" value="InterPro"/>
</dbReference>
<dbReference type="Proteomes" id="UP000253507">
    <property type="component" value="Unassembled WGS sequence"/>
</dbReference>
<dbReference type="AlphaFoldDB" id="A0A367EBB9"/>